<dbReference type="SUPFAM" id="SSF140319">
    <property type="entry name" value="IscX-like"/>
    <property type="match status" value="1"/>
</dbReference>
<dbReference type="KEGG" id="pcb:PCHAS_1137100"/>
<dbReference type="OrthoDB" id="373638at2759"/>
<reference evidence="2" key="2">
    <citation type="submission" date="2014-05" db="EMBL/GenBank/DDBJ databases">
        <authorList>
            <person name="Aslett M.A."/>
            <person name="De Silva N."/>
        </authorList>
    </citation>
    <scope>NUCLEOTIDE SEQUENCE</scope>
    <source>
        <strain evidence="2">AS</strain>
    </source>
</reference>
<sequence length="134" mass="16007">MNKGIINKIMYFSLNRSNVFIKQNYSMYRSIAHHKTKFCIDLFNLTNSSNKRYFNDSSDNDRTIDWENSEDIADLLFEEYKNVDPLTLRFEELENMIIDTVVNKNQKKLSGRCNEGILENIQMDWLERYNDENA</sequence>
<dbReference type="PANTHER" id="PTHR37532:SF1">
    <property type="entry name" value="PROTEIN ISCX"/>
    <property type="match status" value="1"/>
</dbReference>
<dbReference type="GeneID" id="3489344"/>
<dbReference type="PANTHER" id="PTHR37532">
    <property type="entry name" value="PROTEIN ISCX"/>
    <property type="match status" value="1"/>
</dbReference>
<reference evidence="2 3" key="1">
    <citation type="journal article" date="2014" name="BMC Biol.">
        <title>A comprehensive evaluation of rodent malaria parasite genomes and gene expression.</title>
        <authorList>
            <person name="Otto T.D."/>
            <person name="Bohme U."/>
            <person name="Jackson A.P."/>
            <person name="Hunt M."/>
            <person name="Franke-Fayard B."/>
            <person name="Hoeijmakers W.A."/>
            <person name="Religa A.A."/>
            <person name="Robertson L."/>
            <person name="Sanders M."/>
            <person name="Ogun S.A."/>
            <person name="Cunningham D."/>
            <person name="Erhart A."/>
            <person name="Billker O."/>
            <person name="Khan S.M."/>
            <person name="Stunnenberg H.G."/>
            <person name="Langhorne J."/>
            <person name="Holder A.A."/>
            <person name="Waters A.P."/>
            <person name="Newbold C.I."/>
            <person name="Pain A."/>
            <person name="Berriman M."/>
            <person name="Janse C.J."/>
        </authorList>
    </citation>
    <scope>NUCLEOTIDE SEQUENCE [LARGE SCALE GENOMIC DNA]</scope>
    <source>
        <strain evidence="2 3">AS</strain>
    </source>
</reference>
<dbReference type="InterPro" id="IPR007479">
    <property type="entry name" value="ISC_FeS_clus_asmbl_IscsX"/>
</dbReference>
<evidence type="ECO:0000313" key="1">
    <source>
        <dbReference type="EMBL" id="SCN61492.1"/>
    </source>
</evidence>
<dbReference type="GO" id="GO:0008198">
    <property type="term" value="F:ferrous iron binding"/>
    <property type="evidence" value="ECO:0007669"/>
    <property type="project" value="TreeGrafter"/>
</dbReference>
<protein>
    <submittedName>
        <fullName evidence="2">Fe-S assembly protein IscX, putative</fullName>
    </submittedName>
    <submittedName>
        <fullName evidence="1">Iron-sulfur assembly protein, putative</fullName>
    </submittedName>
</protein>
<dbReference type="GO" id="GO:0016226">
    <property type="term" value="P:iron-sulfur cluster assembly"/>
    <property type="evidence" value="ECO:0007669"/>
    <property type="project" value="InterPro"/>
</dbReference>
<dbReference type="AlphaFoldDB" id="A0A077TM32"/>
<dbReference type="VEuPathDB" id="PlasmoDB:PCHAS_1137100"/>
<organism evidence="2 3">
    <name type="scientific">Plasmodium chabaudi chabaudi</name>
    <dbReference type="NCBI Taxonomy" id="31271"/>
    <lineage>
        <taxon>Eukaryota</taxon>
        <taxon>Sar</taxon>
        <taxon>Alveolata</taxon>
        <taxon>Apicomplexa</taxon>
        <taxon>Aconoidasida</taxon>
        <taxon>Haemosporida</taxon>
        <taxon>Plasmodiidae</taxon>
        <taxon>Plasmodium</taxon>
        <taxon>Plasmodium (Vinckeia)</taxon>
    </lineage>
</organism>
<accession>A0A077TM32</accession>
<dbReference type="Proteomes" id="UP000195489">
    <property type="component" value="Chromosome 11"/>
</dbReference>
<dbReference type="Pfam" id="PF04384">
    <property type="entry name" value="Fe-S_assembly"/>
    <property type="match status" value="1"/>
</dbReference>
<reference evidence="2" key="3">
    <citation type="submission" date="2019-05" db="EMBL/GenBank/DDBJ databases">
        <authorList>
            <consortium name="Pathogen Informatics"/>
        </authorList>
    </citation>
    <scope>NUCLEOTIDE SEQUENCE</scope>
    <source>
        <strain evidence="2">AS</strain>
        <strain evidence="1 4">CB</strain>
    </source>
</reference>
<dbReference type="Proteomes" id="UP000071118">
    <property type="component" value="Chromosome 11"/>
</dbReference>
<dbReference type="EMBL" id="LK022888">
    <property type="protein sequence ID" value="VTZ69365.1"/>
    <property type="molecule type" value="Genomic_DNA"/>
</dbReference>
<dbReference type="RefSeq" id="XP_736341.2">
    <property type="nucleotide sequence ID" value="XM_731248.2"/>
</dbReference>
<name>A0A077TM32_PLACU</name>
<evidence type="ECO:0000313" key="4">
    <source>
        <dbReference type="Proteomes" id="UP000195489"/>
    </source>
</evidence>
<dbReference type="EMBL" id="LT608163">
    <property type="protein sequence ID" value="SCN61492.1"/>
    <property type="molecule type" value="Genomic_DNA"/>
</dbReference>
<evidence type="ECO:0000313" key="2">
    <source>
        <dbReference type="EMBL" id="VTZ69365.1"/>
    </source>
</evidence>
<evidence type="ECO:0000313" key="3">
    <source>
        <dbReference type="Proteomes" id="UP000071118"/>
    </source>
</evidence>
<proteinExistence type="predicted"/>
<dbReference type="NCBIfam" id="TIGR03412">
    <property type="entry name" value="iscX_yfhJ"/>
    <property type="match status" value="1"/>
</dbReference>
<gene>
    <name evidence="2" type="ORF">PCHAS_1137100</name>
    <name evidence="1" type="ORF">PCHCB_000299200</name>
</gene>
<keyword evidence="3" id="KW-1185">Reference proteome</keyword>
<dbReference type="InterPro" id="IPR036762">
    <property type="entry name" value="IscX-like_sf"/>
</dbReference>
<dbReference type="Gene3D" id="1.10.10.600">
    <property type="entry name" value="IscX-like"/>
    <property type="match status" value="1"/>
</dbReference>